<reference evidence="1 2" key="1">
    <citation type="submission" date="2018-10" db="EMBL/GenBank/DDBJ databases">
        <title>Comamonadaceae CDC group NO-1 genome sequencing and assembly.</title>
        <authorList>
            <person name="Bernier A.-M."/>
            <person name="Bernard K."/>
        </authorList>
    </citation>
    <scope>NUCLEOTIDE SEQUENCE [LARGE SCALE GENOMIC DNA]</scope>
    <source>
        <strain evidence="1 2">NML180581</strain>
    </source>
</reference>
<proteinExistence type="predicted"/>
<gene>
    <name evidence="1" type="ORF">EBQ24_01730</name>
</gene>
<sequence length="76" mass="8641">MRAIAQVQKRPVHALAREALMGFIEAEEVRIKRNQQAEQAWENYQKTGLHATGDAVMAWLDTWGTDTPLPTPQCHK</sequence>
<dbReference type="EMBL" id="RDQK01000003">
    <property type="protein sequence ID" value="RMX11420.1"/>
    <property type="molecule type" value="Genomic_DNA"/>
</dbReference>
<accession>A0A3M6R987</accession>
<evidence type="ECO:0000313" key="1">
    <source>
        <dbReference type="EMBL" id="RMX11420.1"/>
    </source>
</evidence>
<name>A0A3M6R987_9BURK</name>
<organism evidence="1 2">
    <name type="scientific">Allofranklinella schreckenbergeri</name>
    <dbReference type="NCBI Taxonomy" id="1076744"/>
    <lineage>
        <taxon>Bacteria</taxon>
        <taxon>Pseudomonadati</taxon>
        <taxon>Pseudomonadota</taxon>
        <taxon>Betaproteobacteria</taxon>
        <taxon>Burkholderiales</taxon>
        <taxon>Comamonadaceae</taxon>
        <taxon>Allofranklinella</taxon>
    </lineage>
</organism>
<dbReference type="Proteomes" id="UP000281171">
    <property type="component" value="Unassembled WGS sequence"/>
</dbReference>
<dbReference type="AlphaFoldDB" id="A0A3M6R987"/>
<protein>
    <submittedName>
        <fullName evidence="1">CopG family transcriptional regulator</fullName>
    </submittedName>
</protein>
<comment type="caution">
    <text evidence="1">The sequence shown here is derived from an EMBL/GenBank/DDBJ whole genome shotgun (WGS) entry which is preliminary data.</text>
</comment>
<evidence type="ECO:0000313" key="2">
    <source>
        <dbReference type="Proteomes" id="UP000281171"/>
    </source>
</evidence>